<protein>
    <recommendedName>
        <fullName evidence="3">Reverse transcriptase domain-containing protein</fullName>
    </recommendedName>
</protein>
<evidence type="ECO:0000313" key="1">
    <source>
        <dbReference type="EMBL" id="CAF2127038.1"/>
    </source>
</evidence>
<dbReference type="AlphaFoldDB" id="A0A816W201"/>
<name>A0A816W201_9BILA</name>
<dbReference type="Proteomes" id="UP000663824">
    <property type="component" value="Unassembled WGS sequence"/>
</dbReference>
<sequence length="265" mass="30900">MKSSSSSLHGFFLPNREVKNDAEKMCEITADYYEEFFKEPINIYRPHPYTDAPDVEWNNYDEKIPLASLDEVLDIVRSRRKKKSCDSHGLSNYMFNSLPPSYWSILVQIINHSFSDAIVPKKWKDTRILLLAKKEPICHPVSTCPISLLDVFLRVNEKLFLCRFSDILKRRDILTDTKSGFREDFRLQTRVLLFFEQVSSLMANSSPVATIFVDFKAAFDQLWFEGCIGKLKRLGIPKDYLRWIDTWLTGRRAYIEIAGKKIPLV</sequence>
<accession>A0A816W201</accession>
<evidence type="ECO:0000313" key="2">
    <source>
        <dbReference type="Proteomes" id="UP000663824"/>
    </source>
</evidence>
<comment type="caution">
    <text evidence="1">The sequence shown here is derived from an EMBL/GenBank/DDBJ whole genome shotgun (WGS) entry which is preliminary data.</text>
</comment>
<reference evidence="1" key="1">
    <citation type="submission" date="2021-02" db="EMBL/GenBank/DDBJ databases">
        <authorList>
            <person name="Nowell W R."/>
        </authorList>
    </citation>
    <scope>NUCLEOTIDE SEQUENCE</scope>
</reference>
<dbReference type="EMBL" id="CAJNRE010014346">
    <property type="protein sequence ID" value="CAF2127038.1"/>
    <property type="molecule type" value="Genomic_DNA"/>
</dbReference>
<gene>
    <name evidence="1" type="ORF">MBJ925_LOCUS26924</name>
</gene>
<dbReference type="PANTHER" id="PTHR19446">
    <property type="entry name" value="REVERSE TRANSCRIPTASES"/>
    <property type="match status" value="1"/>
</dbReference>
<evidence type="ECO:0008006" key="3">
    <source>
        <dbReference type="Google" id="ProtNLM"/>
    </source>
</evidence>
<organism evidence="1 2">
    <name type="scientific">Rotaria magnacalcarata</name>
    <dbReference type="NCBI Taxonomy" id="392030"/>
    <lineage>
        <taxon>Eukaryota</taxon>
        <taxon>Metazoa</taxon>
        <taxon>Spiralia</taxon>
        <taxon>Gnathifera</taxon>
        <taxon>Rotifera</taxon>
        <taxon>Eurotatoria</taxon>
        <taxon>Bdelloidea</taxon>
        <taxon>Philodinida</taxon>
        <taxon>Philodinidae</taxon>
        <taxon>Rotaria</taxon>
    </lineage>
</organism>
<proteinExistence type="predicted"/>